<keyword evidence="3" id="KW-1185">Reference proteome</keyword>
<evidence type="ECO:0000256" key="1">
    <source>
        <dbReference type="ARBA" id="ARBA00008209"/>
    </source>
</evidence>
<reference evidence="4" key="1">
    <citation type="submission" date="2025-08" db="UniProtKB">
        <authorList>
            <consortium name="RefSeq"/>
        </authorList>
    </citation>
    <scope>IDENTIFICATION</scope>
    <source>
        <tissue evidence="4">Muscle</tissue>
    </source>
</reference>
<protein>
    <submittedName>
        <fullName evidence="4">Calcipressin-2-like</fullName>
    </submittedName>
</protein>
<sequence length="257" mass="28915">MVKSKFMWKGDKDIIIKNCSSSHSFLSTTQVLTMEQDLDCATEDNRLFLEDEGLCLEDTSDLPTSLIITNIDQRVFSDQELKANFEDLFKHYEEDATFQYFKSFKRARVNFQSPASAAQARIHCHQYQIGENFINCYFAQQSSSKETDPSDIHLQPPTPEKQFLISPPASPPVGWAPVDEAHPTINYDILSAIADLTPGGVHELHPPSSSQPGIVVHVCEKEEDHTRPKLKIVQTRCPERVPSLEELDSPSPPNSAD</sequence>
<organism evidence="3 4">
    <name type="scientific">Limulus polyphemus</name>
    <name type="common">Atlantic horseshoe crab</name>
    <dbReference type="NCBI Taxonomy" id="6850"/>
    <lineage>
        <taxon>Eukaryota</taxon>
        <taxon>Metazoa</taxon>
        <taxon>Ecdysozoa</taxon>
        <taxon>Arthropoda</taxon>
        <taxon>Chelicerata</taxon>
        <taxon>Merostomata</taxon>
        <taxon>Xiphosura</taxon>
        <taxon>Limulidae</taxon>
        <taxon>Limulus</taxon>
    </lineage>
</organism>
<evidence type="ECO:0000256" key="2">
    <source>
        <dbReference type="SAM" id="MobiDB-lite"/>
    </source>
</evidence>
<dbReference type="SUPFAM" id="SSF54928">
    <property type="entry name" value="RNA-binding domain, RBD"/>
    <property type="match status" value="1"/>
</dbReference>
<dbReference type="PANTHER" id="PTHR10300">
    <property type="entry name" value="CALCIPRESSIN"/>
    <property type="match status" value="1"/>
</dbReference>
<feature type="region of interest" description="Disordered" evidence="2">
    <location>
        <begin position="145"/>
        <end position="177"/>
    </location>
</feature>
<gene>
    <name evidence="4" type="primary">LOC106478678</name>
</gene>
<accession>A0ABM1C5Q5</accession>
<feature type="region of interest" description="Disordered" evidence="2">
    <location>
        <begin position="238"/>
        <end position="257"/>
    </location>
</feature>
<dbReference type="GeneID" id="106478678"/>
<dbReference type="Pfam" id="PF04847">
    <property type="entry name" value="Calcipressin"/>
    <property type="match status" value="1"/>
</dbReference>
<dbReference type="InterPro" id="IPR012677">
    <property type="entry name" value="Nucleotide-bd_a/b_plait_sf"/>
</dbReference>
<comment type="similarity">
    <text evidence="1">Belongs to the RCAN family.</text>
</comment>
<evidence type="ECO:0000313" key="3">
    <source>
        <dbReference type="Proteomes" id="UP000694941"/>
    </source>
</evidence>
<dbReference type="PANTHER" id="PTHR10300:SF14">
    <property type="entry name" value="PROTEIN SARAH"/>
    <property type="match status" value="1"/>
</dbReference>
<dbReference type="RefSeq" id="XP_013794691.1">
    <property type="nucleotide sequence ID" value="XM_013939237.2"/>
</dbReference>
<dbReference type="Proteomes" id="UP000694941">
    <property type="component" value="Unplaced"/>
</dbReference>
<dbReference type="CDD" id="cd12434">
    <property type="entry name" value="RRM_RCAN_like"/>
    <property type="match status" value="1"/>
</dbReference>
<proteinExistence type="inferred from homology"/>
<name>A0ABM1C5Q5_LIMPO</name>
<evidence type="ECO:0000313" key="4">
    <source>
        <dbReference type="RefSeq" id="XP_013794691.1"/>
    </source>
</evidence>
<dbReference type="Gene3D" id="3.30.70.330">
    <property type="match status" value="1"/>
</dbReference>
<dbReference type="InterPro" id="IPR006931">
    <property type="entry name" value="Calcipressin"/>
</dbReference>
<dbReference type="InterPro" id="IPR035979">
    <property type="entry name" value="RBD_domain_sf"/>
</dbReference>